<dbReference type="EMBL" id="CP108090">
    <property type="protein sequence ID" value="WUQ14084.1"/>
    <property type="molecule type" value="Genomic_DNA"/>
</dbReference>
<proteinExistence type="predicted"/>
<accession>A0ABZ1TE02</accession>
<reference evidence="1" key="1">
    <citation type="submission" date="2022-10" db="EMBL/GenBank/DDBJ databases">
        <title>The complete genomes of actinobacterial strains from the NBC collection.</title>
        <authorList>
            <person name="Joergensen T.S."/>
            <person name="Alvarez Arevalo M."/>
            <person name="Sterndorff E.B."/>
            <person name="Faurdal D."/>
            <person name="Vuksanovic O."/>
            <person name="Mourched A.-S."/>
            <person name="Charusanti P."/>
            <person name="Shaw S."/>
            <person name="Blin K."/>
            <person name="Weber T."/>
        </authorList>
    </citation>
    <scope>NUCLEOTIDE SEQUENCE</scope>
    <source>
        <strain evidence="1">NBC_00248</strain>
    </source>
</reference>
<dbReference type="Proteomes" id="UP001432039">
    <property type="component" value="Chromosome"/>
</dbReference>
<gene>
    <name evidence="1" type="ORF">OG517_23145</name>
</gene>
<sequence length="146" mass="15802">MIVRFTLRPDQGDPSGFDLGYMAWQWELGETSSAGRIPDQGMVIHISVVLLLDTLCVLLQGRSTTASFAGVDSSFQLTFRATKAGISVTSERGKLAVVSRAALTATVLRAAEELADTTLEVLPSHDGVRDDYTAALNRFRSMARPL</sequence>
<protein>
    <submittedName>
        <fullName evidence="1">Uncharacterized protein</fullName>
    </submittedName>
</protein>
<organism evidence="1 2">
    <name type="scientific">Streptomyces virginiae</name>
    <name type="common">Streptomyces cinnamonensis</name>
    <dbReference type="NCBI Taxonomy" id="1961"/>
    <lineage>
        <taxon>Bacteria</taxon>
        <taxon>Bacillati</taxon>
        <taxon>Actinomycetota</taxon>
        <taxon>Actinomycetes</taxon>
        <taxon>Kitasatosporales</taxon>
        <taxon>Streptomycetaceae</taxon>
        <taxon>Streptomyces</taxon>
    </lineage>
</organism>
<dbReference type="RefSeq" id="WP_328962905.1">
    <property type="nucleotide sequence ID" value="NZ_CP108090.1"/>
</dbReference>
<name>A0ABZ1TE02_STRVG</name>
<evidence type="ECO:0000313" key="2">
    <source>
        <dbReference type="Proteomes" id="UP001432039"/>
    </source>
</evidence>
<keyword evidence="2" id="KW-1185">Reference proteome</keyword>
<evidence type="ECO:0000313" key="1">
    <source>
        <dbReference type="EMBL" id="WUQ14084.1"/>
    </source>
</evidence>